<accession>A0A9W9FHQ2</accession>
<feature type="binding site" evidence="2">
    <location>
        <begin position="28"/>
        <end position="29"/>
    </location>
    <ligand>
        <name>substrate</name>
    </ligand>
</feature>
<proteinExistence type="predicted"/>
<dbReference type="InterPro" id="IPR050275">
    <property type="entry name" value="PGM_Phosphatase"/>
</dbReference>
<reference evidence="3" key="2">
    <citation type="journal article" date="2023" name="IMA Fungus">
        <title>Comparative genomic study of the Penicillium genus elucidates a diverse pangenome and 15 lateral gene transfer events.</title>
        <authorList>
            <person name="Petersen C."/>
            <person name="Sorensen T."/>
            <person name="Nielsen M.R."/>
            <person name="Sondergaard T.E."/>
            <person name="Sorensen J.L."/>
            <person name="Fitzpatrick D.A."/>
            <person name="Frisvad J.C."/>
            <person name="Nielsen K.L."/>
        </authorList>
    </citation>
    <scope>NUCLEOTIDE SEQUENCE</scope>
    <source>
        <strain evidence="3">IBT 30069</strain>
    </source>
</reference>
<feature type="binding site" evidence="2">
    <location>
        <position position="72"/>
    </location>
    <ligand>
        <name>substrate</name>
    </ligand>
</feature>
<dbReference type="Gene3D" id="3.40.50.1240">
    <property type="entry name" value="Phosphoglycerate mutase-like"/>
    <property type="match status" value="1"/>
</dbReference>
<dbReference type="GO" id="GO:0050278">
    <property type="term" value="F:sedoheptulose-bisphosphatase activity"/>
    <property type="evidence" value="ECO:0007669"/>
    <property type="project" value="TreeGrafter"/>
</dbReference>
<keyword evidence="4" id="KW-1185">Reference proteome</keyword>
<organism evidence="3 4">
    <name type="scientific">Penicillium angulare</name>
    <dbReference type="NCBI Taxonomy" id="116970"/>
    <lineage>
        <taxon>Eukaryota</taxon>
        <taxon>Fungi</taxon>
        <taxon>Dikarya</taxon>
        <taxon>Ascomycota</taxon>
        <taxon>Pezizomycotina</taxon>
        <taxon>Eurotiomycetes</taxon>
        <taxon>Eurotiomycetidae</taxon>
        <taxon>Eurotiales</taxon>
        <taxon>Aspergillaceae</taxon>
        <taxon>Penicillium</taxon>
    </lineage>
</organism>
<sequence>MSDQNSTTPRVFIARHGETEWTINGRCTGKSDIPLTANGVGQVRGTGQLLVGDRKLIDPSKIAHVFCSPRQRAQSTLDLLLGDSQKDKLVKEGKITTTEDIAEWDYGDYEGVTPHDIRALRKEKGLDTDKTWDIWTDGCEGGESAEQVRERLDRLIQSIYNIQKPHMNGGAAADVLIVAHGHILRAFTKRWLKYPMEFPFTMMMEPGAIGVMSYAHHNISEPAILIGMGFPQNS</sequence>
<dbReference type="SMART" id="SM00855">
    <property type="entry name" value="PGAM"/>
    <property type="match status" value="1"/>
</dbReference>
<evidence type="ECO:0000256" key="2">
    <source>
        <dbReference type="PIRSR" id="PIRSR613078-2"/>
    </source>
</evidence>
<dbReference type="Proteomes" id="UP001149165">
    <property type="component" value="Unassembled WGS sequence"/>
</dbReference>
<name>A0A9W9FHQ2_9EURO</name>
<dbReference type="OrthoDB" id="4818801at2759"/>
<dbReference type="InterPro" id="IPR013078">
    <property type="entry name" value="His_Pase_superF_clade-1"/>
</dbReference>
<evidence type="ECO:0000313" key="3">
    <source>
        <dbReference type="EMBL" id="KAJ5100418.1"/>
    </source>
</evidence>
<evidence type="ECO:0000256" key="1">
    <source>
        <dbReference type="PIRSR" id="PIRSR613078-1"/>
    </source>
</evidence>
<comment type="caution">
    <text evidence="3">The sequence shown here is derived from an EMBL/GenBank/DDBJ whole genome shotgun (WGS) entry which is preliminary data.</text>
</comment>
<dbReference type="SUPFAM" id="SSF53254">
    <property type="entry name" value="Phosphoglycerate mutase-like"/>
    <property type="match status" value="1"/>
</dbReference>
<dbReference type="InterPro" id="IPR029033">
    <property type="entry name" value="His_PPase_superfam"/>
</dbReference>
<feature type="binding site" evidence="2">
    <location>
        <begin position="103"/>
        <end position="106"/>
    </location>
    <ligand>
        <name>substrate</name>
    </ligand>
</feature>
<gene>
    <name evidence="3" type="ORF">N7456_006470</name>
</gene>
<dbReference type="PANTHER" id="PTHR48100:SF15">
    <property type="entry name" value="SEDOHEPTULOSE 1,7-BISPHOSPHATASE"/>
    <property type="match status" value="1"/>
</dbReference>
<dbReference type="Pfam" id="PF00300">
    <property type="entry name" value="His_Phos_1"/>
    <property type="match status" value="1"/>
</dbReference>
<feature type="active site" description="Proton donor/acceptor" evidence="1">
    <location>
        <position position="103"/>
    </location>
</feature>
<protein>
    <submittedName>
        <fullName evidence="3">Histidine phosphatase superfamily clade-1</fullName>
    </submittedName>
</protein>
<evidence type="ECO:0000313" key="4">
    <source>
        <dbReference type="Proteomes" id="UP001149165"/>
    </source>
</evidence>
<dbReference type="FunFam" id="3.40.50.1240:FF:000022">
    <property type="entry name" value="Phosphoglycerate mutase family protein"/>
    <property type="match status" value="1"/>
</dbReference>
<feature type="active site" description="Tele-phosphohistidine intermediate" evidence="1">
    <location>
        <position position="16"/>
    </location>
</feature>
<dbReference type="PANTHER" id="PTHR48100">
    <property type="entry name" value="BROAD-SPECIFICITY PHOSPHATASE YOR283W-RELATED"/>
    <property type="match status" value="1"/>
</dbReference>
<reference evidence="3" key="1">
    <citation type="submission" date="2022-11" db="EMBL/GenBank/DDBJ databases">
        <authorList>
            <person name="Petersen C."/>
        </authorList>
    </citation>
    <scope>NUCLEOTIDE SEQUENCE</scope>
    <source>
        <strain evidence="3">IBT 30069</strain>
    </source>
</reference>
<dbReference type="EMBL" id="JAPQKH010000004">
    <property type="protein sequence ID" value="KAJ5100418.1"/>
    <property type="molecule type" value="Genomic_DNA"/>
</dbReference>
<dbReference type="CDD" id="cd07067">
    <property type="entry name" value="HP_PGM_like"/>
    <property type="match status" value="1"/>
</dbReference>
<dbReference type="GO" id="GO:0046390">
    <property type="term" value="P:ribose phosphate biosynthetic process"/>
    <property type="evidence" value="ECO:0007669"/>
    <property type="project" value="TreeGrafter"/>
</dbReference>
<dbReference type="AlphaFoldDB" id="A0A9W9FHQ2"/>